<feature type="domain" description="CxC2-like cysteine cluster KDZ transposase-associated" evidence="2">
    <location>
        <begin position="110"/>
        <end position="185"/>
    </location>
</feature>
<protein>
    <recommendedName>
        <fullName evidence="2">CxC2-like cysteine cluster KDZ transposase-associated domain-containing protein</fullName>
    </recommendedName>
</protein>
<proteinExistence type="predicted"/>
<organism evidence="3 4">
    <name type="scientific">Dreissena polymorpha</name>
    <name type="common">Zebra mussel</name>
    <name type="synonym">Mytilus polymorpha</name>
    <dbReference type="NCBI Taxonomy" id="45954"/>
    <lineage>
        <taxon>Eukaryota</taxon>
        <taxon>Metazoa</taxon>
        <taxon>Spiralia</taxon>
        <taxon>Lophotrochozoa</taxon>
        <taxon>Mollusca</taxon>
        <taxon>Bivalvia</taxon>
        <taxon>Autobranchia</taxon>
        <taxon>Heteroconchia</taxon>
        <taxon>Euheterodonta</taxon>
        <taxon>Imparidentia</taxon>
        <taxon>Neoheterodontei</taxon>
        <taxon>Myida</taxon>
        <taxon>Dreissenoidea</taxon>
        <taxon>Dreissenidae</taxon>
        <taxon>Dreissena</taxon>
    </lineage>
</organism>
<evidence type="ECO:0000313" key="3">
    <source>
        <dbReference type="EMBL" id="KAH3804426.1"/>
    </source>
</evidence>
<reference evidence="3" key="2">
    <citation type="submission" date="2020-11" db="EMBL/GenBank/DDBJ databases">
        <authorList>
            <person name="McCartney M.A."/>
            <person name="Auch B."/>
            <person name="Kono T."/>
            <person name="Mallez S."/>
            <person name="Becker A."/>
            <person name="Gohl D.M."/>
            <person name="Silverstein K.A.T."/>
            <person name="Koren S."/>
            <person name="Bechman K.B."/>
            <person name="Herman A."/>
            <person name="Abrahante J.E."/>
            <person name="Garbe J."/>
        </authorList>
    </citation>
    <scope>NUCLEOTIDE SEQUENCE</scope>
    <source>
        <strain evidence="3">Duluth1</strain>
        <tissue evidence="3">Whole animal</tissue>
    </source>
</reference>
<dbReference type="EMBL" id="JAIWYP010000006">
    <property type="protein sequence ID" value="KAH3804426.1"/>
    <property type="molecule type" value="Genomic_DNA"/>
</dbReference>
<dbReference type="Pfam" id="PF18803">
    <property type="entry name" value="CxC2"/>
    <property type="match status" value="1"/>
</dbReference>
<name>A0A9D4J951_DREPO</name>
<feature type="compositionally biased region" description="Pro residues" evidence="1">
    <location>
        <begin position="1"/>
        <end position="10"/>
    </location>
</feature>
<evidence type="ECO:0000313" key="4">
    <source>
        <dbReference type="Proteomes" id="UP000828390"/>
    </source>
</evidence>
<evidence type="ECO:0000256" key="1">
    <source>
        <dbReference type="SAM" id="MobiDB-lite"/>
    </source>
</evidence>
<keyword evidence="4" id="KW-1185">Reference proteome</keyword>
<dbReference type="Proteomes" id="UP000828390">
    <property type="component" value="Unassembled WGS sequence"/>
</dbReference>
<sequence>MDMLDPPSPHPASLSKPGMSYSDEKENLKAWEAIQSKMLNTRIEESPARTCCVLCHSTVDNITHCDTCGKNAYYCDLFCNHIHKPMLFHLPKKWNGTCINVPFPIQRNLHPAYHECSSMYASTIFVVDHEGQQHECRASFCPCEESALTFIRYNLWPAKPTNPKTGFDLRFMELLNILQLECHMPAKLSKKL</sequence>
<reference evidence="3" key="1">
    <citation type="journal article" date="2019" name="bioRxiv">
        <title>The Genome of the Zebra Mussel, Dreissena polymorpha: A Resource for Invasive Species Research.</title>
        <authorList>
            <person name="McCartney M.A."/>
            <person name="Auch B."/>
            <person name="Kono T."/>
            <person name="Mallez S."/>
            <person name="Zhang Y."/>
            <person name="Obille A."/>
            <person name="Becker A."/>
            <person name="Abrahante J.E."/>
            <person name="Garbe J."/>
            <person name="Badalamenti J.P."/>
            <person name="Herman A."/>
            <person name="Mangelson H."/>
            <person name="Liachko I."/>
            <person name="Sullivan S."/>
            <person name="Sone E.D."/>
            <person name="Koren S."/>
            <person name="Silverstein K.A.T."/>
            <person name="Beckman K.B."/>
            <person name="Gohl D.M."/>
        </authorList>
    </citation>
    <scope>NUCLEOTIDE SEQUENCE</scope>
    <source>
        <strain evidence="3">Duluth1</strain>
        <tissue evidence="3">Whole animal</tissue>
    </source>
</reference>
<dbReference type="InterPro" id="IPR041457">
    <property type="entry name" value="CxC2_KDZ-assoc"/>
</dbReference>
<evidence type="ECO:0000259" key="2">
    <source>
        <dbReference type="Pfam" id="PF18803"/>
    </source>
</evidence>
<gene>
    <name evidence="3" type="ORF">DPMN_132711</name>
</gene>
<dbReference type="AlphaFoldDB" id="A0A9D4J951"/>
<feature type="region of interest" description="Disordered" evidence="1">
    <location>
        <begin position="1"/>
        <end position="21"/>
    </location>
</feature>
<comment type="caution">
    <text evidence="3">The sequence shown here is derived from an EMBL/GenBank/DDBJ whole genome shotgun (WGS) entry which is preliminary data.</text>
</comment>
<accession>A0A9D4J951</accession>